<evidence type="ECO:0000256" key="3">
    <source>
        <dbReference type="ARBA" id="ARBA00022701"/>
    </source>
</evidence>
<comment type="caution">
    <text evidence="8">The sequence shown here is derived from an EMBL/GenBank/DDBJ whole genome shotgun (WGS) entry which is preliminary data.</text>
</comment>
<keyword evidence="3 5" id="KW-0493">Microtubule</keyword>
<keyword evidence="2 5" id="KW-0963">Cytoplasm</keyword>
<dbReference type="Proteomes" id="UP000435112">
    <property type="component" value="Unassembled WGS sequence"/>
</dbReference>
<dbReference type="GO" id="GO:0000922">
    <property type="term" value="C:spindle pole"/>
    <property type="evidence" value="ECO:0007669"/>
    <property type="project" value="InterPro"/>
</dbReference>
<dbReference type="GO" id="GO:0051011">
    <property type="term" value="F:microtubule minus-end binding"/>
    <property type="evidence" value="ECO:0007669"/>
    <property type="project" value="TreeGrafter"/>
</dbReference>
<dbReference type="GO" id="GO:0007020">
    <property type="term" value="P:microtubule nucleation"/>
    <property type="evidence" value="ECO:0007669"/>
    <property type="project" value="InterPro"/>
</dbReference>
<comment type="similarity">
    <text evidence="1 5">Belongs to the TUBGCP family.</text>
</comment>
<gene>
    <name evidence="8" type="ORF">PR002_g16534</name>
</gene>
<organism evidence="8 9">
    <name type="scientific">Phytophthora rubi</name>
    <dbReference type="NCBI Taxonomy" id="129364"/>
    <lineage>
        <taxon>Eukaryota</taxon>
        <taxon>Sar</taxon>
        <taxon>Stramenopiles</taxon>
        <taxon>Oomycota</taxon>
        <taxon>Peronosporomycetes</taxon>
        <taxon>Peronosporales</taxon>
        <taxon>Peronosporaceae</taxon>
        <taxon>Phytophthora</taxon>
    </lineage>
</organism>
<dbReference type="Pfam" id="PF04130">
    <property type="entry name" value="GCP_C_terminal"/>
    <property type="match status" value="1"/>
</dbReference>
<dbReference type="AlphaFoldDB" id="A0A6A3KGQ3"/>
<keyword evidence="4 5" id="KW-0206">Cytoskeleton</keyword>
<reference evidence="8 9" key="1">
    <citation type="submission" date="2018-09" db="EMBL/GenBank/DDBJ databases">
        <title>Genomic investigation of the strawberry pathogen Phytophthora fragariae indicates pathogenicity is determined by transcriptional variation in three key races.</title>
        <authorList>
            <person name="Adams T.M."/>
            <person name="Armitage A.D."/>
            <person name="Sobczyk M.K."/>
            <person name="Bates H.J."/>
            <person name="Dunwell J.M."/>
            <person name="Nellist C.F."/>
            <person name="Harrison R.J."/>
        </authorList>
    </citation>
    <scope>NUCLEOTIDE SEQUENCE [LARGE SCALE GENOMIC DNA]</scope>
    <source>
        <strain evidence="8 9">SCRP324</strain>
    </source>
</reference>
<evidence type="ECO:0000313" key="8">
    <source>
        <dbReference type="EMBL" id="KAE9006249.1"/>
    </source>
</evidence>
<evidence type="ECO:0000256" key="1">
    <source>
        <dbReference type="ARBA" id="ARBA00010337"/>
    </source>
</evidence>
<dbReference type="InterPro" id="IPR040457">
    <property type="entry name" value="GCP_C"/>
</dbReference>
<comment type="subcellular location">
    <subcellularLocation>
        <location evidence="5">Cytoplasm</location>
        <location evidence="5">Cytoskeleton</location>
        <location evidence="5">Microtubule organizing center</location>
    </subcellularLocation>
</comment>
<dbReference type="GO" id="GO:0031122">
    <property type="term" value="P:cytoplasmic microtubule organization"/>
    <property type="evidence" value="ECO:0007669"/>
    <property type="project" value="TreeGrafter"/>
</dbReference>
<feature type="domain" description="Gamma tubulin complex component C-terminal" evidence="7">
    <location>
        <begin position="413"/>
        <end position="732"/>
    </location>
</feature>
<dbReference type="GO" id="GO:0051321">
    <property type="term" value="P:meiotic cell cycle"/>
    <property type="evidence" value="ECO:0007669"/>
    <property type="project" value="TreeGrafter"/>
</dbReference>
<protein>
    <recommendedName>
        <fullName evidence="5">Spindle pole body component</fullName>
    </recommendedName>
</protein>
<dbReference type="GO" id="GO:0000930">
    <property type="term" value="C:gamma-tubulin complex"/>
    <property type="evidence" value="ECO:0007669"/>
    <property type="project" value="TreeGrafter"/>
</dbReference>
<dbReference type="EMBL" id="QXFU01001270">
    <property type="protein sequence ID" value="KAE9006249.1"/>
    <property type="molecule type" value="Genomic_DNA"/>
</dbReference>
<dbReference type="OrthoDB" id="66546at2759"/>
<dbReference type="PANTHER" id="PTHR19302">
    <property type="entry name" value="GAMMA TUBULIN COMPLEX PROTEIN"/>
    <property type="match status" value="1"/>
</dbReference>
<dbReference type="GO" id="GO:0051225">
    <property type="term" value="P:spindle assembly"/>
    <property type="evidence" value="ECO:0007669"/>
    <property type="project" value="TreeGrafter"/>
</dbReference>
<evidence type="ECO:0000256" key="5">
    <source>
        <dbReference type="RuleBase" id="RU363050"/>
    </source>
</evidence>
<accession>A0A6A3KGQ3</accession>
<evidence type="ECO:0000256" key="2">
    <source>
        <dbReference type="ARBA" id="ARBA00022490"/>
    </source>
</evidence>
<proteinExistence type="inferred from homology"/>
<dbReference type="Gene3D" id="1.20.120.1900">
    <property type="entry name" value="Gamma-tubulin complex, C-terminal domain"/>
    <property type="match status" value="1"/>
</dbReference>
<dbReference type="InterPro" id="IPR007259">
    <property type="entry name" value="GCP"/>
</dbReference>
<feature type="region of interest" description="Disordered" evidence="6">
    <location>
        <begin position="188"/>
        <end position="208"/>
    </location>
</feature>
<dbReference type="GO" id="GO:0000278">
    <property type="term" value="P:mitotic cell cycle"/>
    <property type="evidence" value="ECO:0007669"/>
    <property type="project" value="TreeGrafter"/>
</dbReference>
<name>A0A6A3KGQ3_9STRA</name>
<dbReference type="InterPro" id="IPR042241">
    <property type="entry name" value="GCP_C_sf"/>
</dbReference>
<evidence type="ECO:0000313" key="9">
    <source>
        <dbReference type="Proteomes" id="UP000435112"/>
    </source>
</evidence>
<dbReference type="GO" id="GO:0043015">
    <property type="term" value="F:gamma-tubulin binding"/>
    <property type="evidence" value="ECO:0007669"/>
    <property type="project" value="InterPro"/>
</dbReference>
<evidence type="ECO:0000256" key="4">
    <source>
        <dbReference type="ARBA" id="ARBA00023212"/>
    </source>
</evidence>
<evidence type="ECO:0000259" key="7">
    <source>
        <dbReference type="Pfam" id="PF04130"/>
    </source>
</evidence>
<sequence>MAPVPSWTREWRPLARQLCAAVLDENQDDEEETQLLRADRVVGQLYAHRFADCLPQDAQSQAQAVATKFRVHSLEDRAEKLLQLSGRCDPQVLKLLLELASAPTAASDRDVAVDEDARSTWKTVLQQEQSRQQQEQSRQQQLQLMQEQMADELFQISTNDEWYQAWDDSDEDDSDWDVDEDVVAEAPAAAGARRNGKRSSEVMEEVEEQEVTRVDGVWDEETRRDEVLCRYHPEVEVQGEDMAEEEEDPTCELEKRSLVPFTLERPWLLCEAVVAMGEGGLMSNGAVAPRRLLHERTVVRMVFEALDGVESLMFELRPVQPTPTIFSVDFQTKTVERSRRSLGVAVGHLSPLALQHMLEDFALAASELQLIRDLLGFIRQARDLSEQHRQIEDKCHDLNGEITDIFRDKMNYMEHVEALRMFVLMEQQDVFNVFSEMLVAHMQENPVAWADSEKINAFHQSAVQGVFEDNSLSSSQRQIGGRLCVRVDFNRLESATGGAKIDIATMKCLHFTFAVQQPLRVLFSASIMQKYSRLGVFLVQVKAVESALVKFKSTLRHRRCYSFIEADMRQLLIQIADMLHYTRSILNYLTSQVSSEEWSKHCRTLRSSRSLAEMDATHEQYLDHMLNRFFLLDKHAAVIQYILTTFNHILRRDDNEDTETRSIASKGAREAPTTRLLLDPDFRVLYADMIRSSNEFKRQSHFLVVMLTAMQKHGASPHVNEIVTQLNYNYFYHQQENRSRVQVPAQQQHPVSQNKIVLQLNRADSLHTPRAPKKVSRTRSLHLS</sequence>
<evidence type="ECO:0000256" key="6">
    <source>
        <dbReference type="SAM" id="MobiDB-lite"/>
    </source>
</evidence>
<dbReference type="GO" id="GO:0005874">
    <property type="term" value="C:microtubule"/>
    <property type="evidence" value="ECO:0007669"/>
    <property type="project" value="UniProtKB-KW"/>
</dbReference>